<dbReference type="PANTHER" id="PTHR13302">
    <property type="entry name" value="CONSERVED OLIGOMERIC GOLGI COMPLEX COMPONENT 3"/>
    <property type="match status" value="1"/>
</dbReference>
<evidence type="ECO:0000259" key="10">
    <source>
        <dbReference type="Pfam" id="PF04136"/>
    </source>
</evidence>
<dbReference type="GO" id="GO:0006891">
    <property type="term" value="P:intra-Golgi vesicle-mediated transport"/>
    <property type="evidence" value="ECO:0007669"/>
    <property type="project" value="TreeGrafter"/>
</dbReference>
<comment type="similarity">
    <text evidence="2">Belongs to the COG3 family.</text>
</comment>
<dbReference type="InterPro" id="IPR048320">
    <property type="entry name" value="COG3_N"/>
</dbReference>
<keyword evidence="5" id="KW-0653">Protein transport</keyword>
<dbReference type="Pfam" id="PF04136">
    <property type="entry name" value="COG3_N"/>
    <property type="match status" value="1"/>
</dbReference>
<protein>
    <recommendedName>
        <fullName evidence="3">Conserved oligomeric Golgi complex subunit 3</fullName>
    </recommendedName>
    <alternativeName>
        <fullName evidence="8">Component of oligomeric Golgi complex 3</fullName>
    </alternativeName>
</protein>
<evidence type="ECO:0000256" key="2">
    <source>
        <dbReference type="ARBA" id="ARBA00009936"/>
    </source>
</evidence>
<keyword evidence="4" id="KW-0813">Transport</keyword>
<evidence type="ECO:0000259" key="11">
    <source>
        <dbReference type="Pfam" id="PF20671"/>
    </source>
</evidence>
<dbReference type="GO" id="GO:0006914">
    <property type="term" value="P:autophagy"/>
    <property type="evidence" value="ECO:0007669"/>
    <property type="project" value="TreeGrafter"/>
</dbReference>
<dbReference type="PANTHER" id="PTHR13302:SF8">
    <property type="entry name" value="CONSERVED OLIGOMERIC GOLGI COMPLEX SUBUNIT 3"/>
    <property type="match status" value="1"/>
</dbReference>
<reference evidence="12 13" key="1">
    <citation type="journal article" date="2017" name="G3 (Bethesda)">
        <title>First Draft Genome Sequence of the Pathogenic Fungus Lomentospora prolificans (Formerly Scedosporium prolificans).</title>
        <authorList>
            <person name="Luo R."/>
            <person name="Zimin A."/>
            <person name="Workman R."/>
            <person name="Fan Y."/>
            <person name="Pertea G."/>
            <person name="Grossman N."/>
            <person name="Wear M.P."/>
            <person name="Jia B."/>
            <person name="Miller H."/>
            <person name="Casadevall A."/>
            <person name="Timp W."/>
            <person name="Zhang S.X."/>
            <person name="Salzberg S.L."/>
        </authorList>
    </citation>
    <scope>NUCLEOTIDE SEQUENCE [LARGE SCALE GENOMIC DNA]</scope>
    <source>
        <strain evidence="12 13">JHH-5317</strain>
    </source>
</reference>
<evidence type="ECO:0000256" key="7">
    <source>
        <dbReference type="ARBA" id="ARBA00023136"/>
    </source>
</evidence>
<dbReference type="EMBL" id="NLAX01000008">
    <property type="protein sequence ID" value="PKS11230.1"/>
    <property type="molecule type" value="Genomic_DNA"/>
</dbReference>
<evidence type="ECO:0000256" key="6">
    <source>
        <dbReference type="ARBA" id="ARBA00023034"/>
    </source>
</evidence>
<dbReference type="Pfam" id="PF20671">
    <property type="entry name" value="COG3_C"/>
    <property type="match status" value="1"/>
</dbReference>
<dbReference type="GO" id="GO:0005801">
    <property type="term" value="C:cis-Golgi network"/>
    <property type="evidence" value="ECO:0007669"/>
    <property type="project" value="InterPro"/>
</dbReference>
<sequence length="749" mass="84646">MYEDSSWYSFVPDITGKKPAAANPAQGHKRKESLLQQPNGTDTVTRQPPTIAEILEKDDSPPEPTVARRAGSFSDLRNLSITADNATRLTRRVRASCRPEQRNWDALDIPRAIRRDELAILPVLDSSTDQLLQESRREYSLYRDQLTLAENHLETLIQDANKSLALLTTLSTSFKSVEAQTKSFQARCNTLLSDQSRLEQLANEVGTSLYYYAYLDNVSRRLNAPGAGRLAEHHDLAEVFDHLESCIEFMTEHSTYRDAESYLARYQSLLTKALHLLEVGFSKHLETVSQDISRQLGSTQSESAMYALAYGRFEEMVLESYSLIPNVRKVVLKAYDEEGNPKSGTASDIYTNTANNIFHTYLTTRDRDLRLSAQREMESFEKEAKTPSLETACRTYTKQCFEGAYNEGNLFTKIFSIDPLPSTSTESAFHALRLGQRWLITPANLKPLATSIQGVLQPTELQKMCNYIGWLTHEYLISEYYEDESPFTAKCRQYTASLLSDYLWSFADARFEAETTTSITKAEAPAKSENIHPALKNAVGLLAMFDQSMPKERCQQDSPVVFKIVRETIHVLQRVESRIKSGKSPVDPDLFMIKNLLVLKNELVTLEIGDIRSQTAPMQHFSRIWETMSPGNWLGFFSNLVGAGSLWSRGTPAVTAKTLTVEDMSEQLDELLRQSIYAFTRRWAAQINEASSGKAGARSMSKVQQELGQKLQKVFSDQPEVSERLREAIDINAQALKDAEAEKKGIRRY</sequence>
<evidence type="ECO:0000256" key="8">
    <source>
        <dbReference type="ARBA" id="ARBA00031339"/>
    </source>
</evidence>
<evidence type="ECO:0000313" key="12">
    <source>
        <dbReference type="EMBL" id="PKS11230.1"/>
    </source>
</evidence>
<gene>
    <name evidence="12" type="ORF">jhhlp_002991</name>
</gene>
<dbReference type="OrthoDB" id="296793at2759"/>
<organism evidence="12 13">
    <name type="scientific">Lomentospora prolificans</name>
    <dbReference type="NCBI Taxonomy" id="41688"/>
    <lineage>
        <taxon>Eukaryota</taxon>
        <taxon>Fungi</taxon>
        <taxon>Dikarya</taxon>
        <taxon>Ascomycota</taxon>
        <taxon>Pezizomycotina</taxon>
        <taxon>Sordariomycetes</taxon>
        <taxon>Hypocreomycetidae</taxon>
        <taxon>Microascales</taxon>
        <taxon>Microascaceae</taxon>
        <taxon>Lomentospora</taxon>
    </lineage>
</organism>
<feature type="domain" description="Conserved oligomeric Golgi complex subunit 3 C-terminal" evidence="11">
    <location>
        <begin position="306"/>
        <end position="624"/>
    </location>
</feature>
<dbReference type="GO" id="GO:0017119">
    <property type="term" value="C:Golgi transport complex"/>
    <property type="evidence" value="ECO:0007669"/>
    <property type="project" value="TreeGrafter"/>
</dbReference>
<dbReference type="Proteomes" id="UP000233524">
    <property type="component" value="Unassembled WGS sequence"/>
</dbReference>
<comment type="subcellular location">
    <subcellularLocation>
        <location evidence="1">Golgi apparatus membrane</location>
        <topology evidence="1">Peripheral membrane protein</topology>
    </subcellularLocation>
</comment>
<feature type="region of interest" description="Disordered" evidence="9">
    <location>
        <begin position="1"/>
        <end position="47"/>
    </location>
</feature>
<evidence type="ECO:0000256" key="9">
    <source>
        <dbReference type="SAM" id="MobiDB-lite"/>
    </source>
</evidence>
<dbReference type="InterPro" id="IPR048685">
    <property type="entry name" value="COG3_C"/>
</dbReference>
<dbReference type="GO" id="GO:0006886">
    <property type="term" value="P:intracellular protein transport"/>
    <property type="evidence" value="ECO:0007669"/>
    <property type="project" value="InterPro"/>
</dbReference>
<proteinExistence type="inferred from homology"/>
<dbReference type="VEuPathDB" id="FungiDB:jhhlp_002991"/>
<feature type="domain" description="Conserved oligomeric Golgi complex subunit 3 N-terminal" evidence="10">
    <location>
        <begin position="142"/>
        <end position="286"/>
    </location>
</feature>
<evidence type="ECO:0000256" key="1">
    <source>
        <dbReference type="ARBA" id="ARBA00004395"/>
    </source>
</evidence>
<evidence type="ECO:0000256" key="3">
    <source>
        <dbReference type="ARBA" id="ARBA00020976"/>
    </source>
</evidence>
<keyword evidence="6" id="KW-0333">Golgi apparatus</keyword>
<accession>A0A2N3NFK5</accession>
<evidence type="ECO:0000256" key="4">
    <source>
        <dbReference type="ARBA" id="ARBA00022448"/>
    </source>
</evidence>
<evidence type="ECO:0000256" key="5">
    <source>
        <dbReference type="ARBA" id="ARBA00022927"/>
    </source>
</evidence>
<dbReference type="GO" id="GO:0007030">
    <property type="term" value="P:Golgi organization"/>
    <property type="evidence" value="ECO:0007669"/>
    <property type="project" value="TreeGrafter"/>
</dbReference>
<dbReference type="InterPro" id="IPR007265">
    <property type="entry name" value="COG_su3"/>
</dbReference>
<comment type="caution">
    <text evidence="12">The sequence shown here is derived from an EMBL/GenBank/DDBJ whole genome shotgun (WGS) entry which is preliminary data.</text>
</comment>
<keyword evidence="13" id="KW-1185">Reference proteome</keyword>
<dbReference type="AlphaFoldDB" id="A0A2N3NFK5"/>
<dbReference type="InParanoid" id="A0A2N3NFK5"/>
<dbReference type="STRING" id="41688.A0A2N3NFK5"/>
<keyword evidence="7" id="KW-0472">Membrane</keyword>
<evidence type="ECO:0000313" key="13">
    <source>
        <dbReference type="Proteomes" id="UP000233524"/>
    </source>
</evidence>
<feature type="compositionally biased region" description="Polar residues" evidence="9">
    <location>
        <begin position="34"/>
        <end position="47"/>
    </location>
</feature>
<dbReference type="GO" id="GO:0000139">
    <property type="term" value="C:Golgi membrane"/>
    <property type="evidence" value="ECO:0007669"/>
    <property type="project" value="UniProtKB-SubCell"/>
</dbReference>
<name>A0A2N3NFK5_9PEZI</name>